<dbReference type="RefSeq" id="WP_020834652.1">
    <property type="nucleotide sequence ID" value="NC_021846.1"/>
</dbReference>
<dbReference type="eggNOG" id="COG0226">
    <property type="taxonomic scope" value="Bacteria"/>
</dbReference>
<dbReference type="KEGG" id="stai:STAIW_v1c09270"/>
<dbReference type="HOGENOM" id="CLU_700020_0_0_14"/>
<reference evidence="2 3" key="1">
    <citation type="journal article" date="2013" name="Genome Biol. Evol.">
        <title>Comparison of metabolic capacities and inference of gene content evolution in mosquito-associated Spiroplasma diminutum and S. taiwanense.</title>
        <authorList>
            <person name="Lo W.S."/>
            <person name="Ku C."/>
            <person name="Chen L.L."/>
            <person name="Chang T.H."/>
            <person name="Kuo C.H."/>
        </authorList>
    </citation>
    <scope>NUCLEOTIDE SEQUENCE [LARGE SCALE GENOMIC DNA]</scope>
    <source>
        <strain evidence="2">CT-1</strain>
    </source>
</reference>
<feature type="domain" description="PBP" evidence="1">
    <location>
        <begin position="27"/>
        <end position="291"/>
    </location>
</feature>
<dbReference type="STRING" id="1276220.STAIW_v1c09270"/>
<dbReference type="Proteomes" id="UP000014984">
    <property type="component" value="Chromosome"/>
</dbReference>
<accession>S5MCR6</accession>
<proteinExistence type="predicted"/>
<dbReference type="SUPFAM" id="SSF53850">
    <property type="entry name" value="Periplasmic binding protein-like II"/>
    <property type="match status" value="1"/>
</dbReference>
<keyword evidence="3" id="KW-1185">Reference proteome</keyword>
<dbReference type="NCBIfam" id="TIGR04505">
    <property type="entry name" value="PtsS_plasma"/>
    <property type="match status" value="1"/>
</dbReference>
<dbReference type="Gene3D" id="3.40.190.10">
    <property type="entry name" value="Periplasmic binding protein-like II"/>
    <property type="match status" value="2"/>
</dbReference>
<evidence type="ECO:0000313" key="3">
    <source>
        <dbReference type="Proteomes" id="UP000014984"/>
    </source>
</evidence>
<sequence>MTKKISLILLVFLTIVLSLWIWSFTASKNSIVLGGSTSVNPFMQKMTKIYFDNGKTDFVYNSTGSQAGVGGVEKTMYSAGFVSKKIKPETLSTGHKFKKLDCETQSCEVKNKDEFDVIKTNIINNANKEEKNNSYIGLEFAIDAIGVIFNSPTYWNEIGEQSNTSLNDLVDFAKKEDDNLSEIYAGNYTWEEFGLKLIKNDENKYLDLLEKIKNNSSASKKIVTFTREDGSGTRSAFSDITGIKSMPKSNVVNSNGSMIENIAIAPSIGYVSNAFLSQLSNESTVKLSGFNGKKLAYGENGKPQKFENGKWDEWTSENNDSNLSTNDLFIKDIYEFKRPFIAIFNTYNNLNQILDFFEFILTDSSNDSQKESAEKVFKDEGLVKNFEFNPLPVDKKI</sequence>
<protein>
    <submittedName>
        <fullName evidence="2">Phosphate ABC transporter substrate-binding protein</fullName>
    </submittedName>
</protein>
<dbReference type="EMBL" id="CP005074">
    <property type="protein sequence ID" value="AGR41513.1"/>
    <property type="molecule type" value="Genomic_DNA"/>
</dbReference>
<evidence type="ECO:0000259" key="1">
    <source>
        <dbReference type="Pfam" id="PF12849"/>
    </source>
</evidence>
<gene>
    <name evidence="2" type="primary">pstS</name>
    <name evidence="2" type="ORF">STAIW_v1c09270</name>
</gene>
<dbReference type="InterPro" id="IPR024370">
    <property type="entry name" value="PBP_domain"/>
</dbReference>
<dbReference type="PATRIC" id="fig|1276220.3.peg.945"/>
<dbReference type="Pfam" id="PF12849">
    <property type="entry name" value="PBP_like_2"/>
    <property type="match status" value="1"/>
</dbReference>
<name>S5MCR6_9MOLU</name>
<evidence type="ECO:0000313" key="2">
    <source>
        <dbReference type="EMBL" id="AGR41513.1"/>
    </source>
</evidence>
<dbReference type="OrthoDB" id="396902at2"/>
<organism evidence="2 3">
    <name type="scientific">Spiroplasma taiwanense CT-1</name>
    <dbReference type="NCBI Taxonomy" id="1276220"/>
    <lineage>
        <taxon>Bacteria</taxon>
        <taxon>Bacillati</taxon>
        <taxon>Mycoplasmatota</taxon>
        <taxon>Mollicutes</taxon>
        <taxon>Entomoplasmatales</taxon>
        <taxon>Spiroplasmataceae</taxon>
        <taxon>Spiroplasma</taxon>
    </lineage>
</organism>
<dbReference type="InterPro" id="IPR030980">
    <property type="entry name" value="PtsS_plasma"/>
</dbReference>
<dbReference type="AlphaFoldDB" id="S5MCR6"/>